<gene>
    <name evidence="1" type="ORF">TRSC58_05178</name>
</gene>
<dbReference type="OrthoDB" id="245275at2759"/>
<name>A0A061IWU5_TRYRA</name>
<dbReference type="VEuPathDB" id="TriTrypDB:TRSC58_05178"/>
<organism evidence="1 2">
    <name type="scientific">Trypanosoma rangeli SC58</name>
    <dbReference type="NCBI Taxonomy" id="429131"/>
    <lineage>
        <taxon>Eukaryota</taxon>
        <taxon>Discoba</taxon>
        <taxon>Euglenozoa</taxon>
        <taxon>Kinetoplastea</taxon>
        <taxon>Metakinetoplastina</taxon>
        <taxon>Trypanosomatida</taxon>
        <taxon>Trypanosomatidae</taxon>
        <taxon>Trypanosoma</taxon>
        <taxon>Herpetosoma</taxon>
    </lineage>
</organism>
<reference evidence="1 2" key="1">
    <citation type="submission" date="2013-07" db="EMBL/GenBank/DDBJ databases">
        <authorList>
            <person name="Stoco P.H."/>
            <person name="Wagner G."/>
            <person name="Gerber A."/>
            <person name="Zaha A."/>
            <person name="Thompson C."/>
            <person name="Bartholomeu D.C."/>
            <person name="Luckemeyer D.D."/>
            <person name="Bahia D."/>
            <person name="Loreto E."/>
            <person name="Prestes E.B."/>
            <person name="Lima F.M."/>
            <person name="Rodrigues-Luiz G."/>
            <person name="Vallejo G.A."/>
            <person name="Filho J.F."/>
            <person name="Monteiro K.M."/>
            <person name="Tyler K.M."/>
            <person name="de Almeida L.G."/>
            <person name="Ortiz M.F."/>
            <person name="Siervo M.A."/>
            <person name="de Moraes M.H."/>
            <person name="Cunha O.L."/>
            <person name="Mendonca-Neto R."/>
            <person name="Silva R."/>
            <person name="Teixeira S.M."/>
            <person name="Murta S.M."/>
            <person name="Sincero T.C."/>
            <person name="Mendes T.A."/>
            <person name="Urmenyi T.P."/>
            <person name="Silva V.G."/>
            <person name="da Rocha W.D."/>
            <person name="Andersson B."/>
            <person name="Romanha A.J."/>
            <person name="Steindel M."/>
            <person name="de Vasconcelos A.T."/>
            <person name="Grisard E.C."/>
        </authorList>
    </citation>
    <scope>NUCLEOTIDE SEQUENCE [LARGE SCALE GENOMIC DNA]</scope>
    <source>
        <strain evidence="1 2">SC58</strain>
    </source>
</reference>
<proteinExistence type="predicted"/>
<comment type="caution">
    <text evidence="1">The sequence shown here is derived from an EMBL/GenBank/DDBJ whole genome shotgun (WGS) entry which is preliminary data.</text>
</comment>
<keyword evidence="2" id="KW-1185">Reference proteome</keyword>
<dbReference type="AlphaFoldDB" id="A0A061IWU5"/>
<sequence>MPVAKTELRRELPSHPPPNMLDLFMTRYDYDYNRDIEGRGLGDGTFGGDGGDAVSGDVRNRPIFRFAHSSEGDYDTTYLTDYVQHNRDAKDMPGLLQTACGEHDVASAFARDRHLPGLAKHATATGAHPISVYKTDYRNSGPVASGKPTLYAGARSVAFDADFLFLPTTEEDLKAEKVLPPKITSRESLLPKRCPSEDSHRLPKEDLFASRRSQLTTMGAPPTDYYCTSWVYGDKSLAYPNQLPRGIEQSPNAHLIGTMDDKAALLALLAGKKRVAGKPYPMPDETNPIPIQRIEQPFCGITRRIENEGYVNMSIYQSDHTHQGVLPELPDAANLAGNSAGGSGGERRLACAGEMLAGTLTRRTKMAESLRNSHGNLLRGKPDSRIVDLHTWKQMKSIEKRIAVDKADPHRHKLH</sequence>
<protein>
    <submittedName>
        <fullName evidence="1">Uncharacterized protein</fullName>
    </submittedName>
</protein>
<evidence type="ECO:0000313" key="2">
    <source>
        <dbReference type="Proteomes" id="UP000031737"/>
    </source>
</evidence>
<dbReference type="Proteomes" id="UP000031737">
    <property type="component" value="Unassembled WGS sequence"/>
</dbReference>
<dbReference type="EMBL" id="AUPL01005178">
    <property type="protein sequence ID" value="ESL07139.1"/>
    <property type="molecule type" value="Genomic_DNA"/>
</dbReference>
<accession>A0A061IWU5</accession>
<evidence type="ECO:0000313" key="1">
    <source>
        <dbReference type="EMBL" id="ESL07139.1"/>
    </source>
</evidence>